<organism evidence="2 3">
    <name type="scientific">Polarella glacialis</name>
    <name type="common">Dinoflagellate</name>
    <dbReference type="NCBI Taxonomy" id="89957"/>
    <lineage>
        <taxon>Eukaryota</taxon>
        <taxon>Sar</taxon>
        <taxon>Alveolata</taxon>
        <taxon>Dinophyceae</taxon>
        <taxon>Suessiales</taxon>
        <taxon>Suessiaceae</taxon>
        <taxon>Polarella</taxon>
    </lineage>
</organism>
<dbReference type="EMBL" id="CAJNNW010032309">
    <property type="protein sequence ID" value="CAE8712341.1"/>
    <property type="molecule type" value="Genomic_DNA"/>
</dbReference>
<feature type="compositionally biased region" description="Basic and acidic residues" evidence="1">
    <location>
        <begin position="193"/>
        <end position="204"/>
    </location>
</feature>
<comment type="caution">
    <text evidence="2">The sequence shown here is derived from an EMBL/GenBank/DDBJ whole genome shotgun (WGS) entry which is preliminary data.</text>
</comment>
<feature type="region of interest" description="Disordered" evidence="1">
    <location>
        <begin position="231"/>
        <end position="278"/>
    </location>
</feature>
<feature type="compositionally biased region" description="Pro residues" evidence="1">
    <location>
        <begin position="251"/>
        <end position="260"/>
    </location>
</feature>
<reference evidence="2" key="1">
    <citation type="submission" date="2021-02" db="EMBL/GenBank/DDBJ databases">
        <authorList>
            <person name="Dougan E. K."/>
            <person name="Rhodes N."/>
            <person name="Thang M."/>
            <person name="Chan C."/>
        </authorList>
    </citation>
    <scope>NUCLEOTIDE SEQUENCE</scope>
</reference>
<feature type="region of interest" description="Disordered" evidence="1">
    <location>
        <begin position="504"/>
        <end position="533"/>
    </location>
</feature>
<proteinExistence type="predicted"/>
<dbReference type="Proteomes" id="UP000626109">
    <property type="component" value="Unassembled WGS sequence"/>
</dbReference>
<dbReference type="AlphaFoldDB" id="A0A813KUV1"/>
<feature type="compositionally biased region" description="Acidic residues" evidence="1">
    <location>
        <begin position="388"/>
        <end position="413"/>
    </location>
</feature>
<protein>
    <submittedName>
        <fullName evidence="2">Uncharacterized protein</fullName>
    </submittedName>
</protein>
<evidence type="ECO:0000256" key="1">
    <source>
        <dbReference type="SAM" id="MobiDB-lite"/>
    </source>
</evidence>
<feature type="compositionally biased region" description="Basic and acidic residues" evidence="1">
    <location>
        <begin position="42"/>
        <end position="59"/>
    </location>
</feature>
<name>A0A813KUV1_POLGL</name>
<gene>
    <name evidence="2" type="ORF">PGLA2088_LOCUS36993</name>
</gene>
<feature type="region of interest" description="Disordered" evidence="1">
    <location>
        <begin position="342"/>
        <end position="434"/>
    </location>
</feature>
<feature type="region of interest" description="Disordered" evidence="1">
    <location>
        <begin position="193"/>
        <end position="213"/>
    </location>
</feature>
<evidence type="ECO:0000313" key="2">
    <source>
        <dbReference type="EMBL" id="CAE8712341.1"/>
    </source>
</evidence>
<feature type="compositionally biased region" description="Pro residues" evidence="1">
    <location>
        <begin position="74"/>
        <end position="83"/>
    </location>
</feature>
<feature type="region of interest" description="Disordered" evidence="1">
    <location>
        <begin position="27"/>
        <end position="152"/>
    </location>
</feature>
<sequence length="533" mass="58319">MGAAMGAAMGTASQPSDLMEAVWCSRASAGCSPCEETQEEFVPDRRAARSTSSREDRSPPIRPWRPNLRSPVPEGLPFPPPARGPFSALPVPETPSPLRPSLDEETVARSAAGWRESPQRSPDPDPWGAPSPALMLSDEDLPPSQRWAAEAAREEALAMRAACPQEDLTPAQMWAAEAAAEEGLSGEAACLRDSETARHSRGEKASFTTADNGGARKGWFPAGACFDSSTEDTLPFPKAASVPTADDTDPEQPPVSPPSPTGNDWYSLGIEGRPSDMRPPKHIRHYCRLLLFRVLTKMEGGEERRKCVSWDDAFPDNSEAAGRSPMSRHKAGLAWFRRSVNLDSSEQEEKPEELKAEMEEEEKDELKKLSQGDNSSSADTPDERAAQEDEQDNERMEEEDQSQGDMDAEEAVDTDALGQESAGDKLSSSPPNCAFQSDIRSIARKITPLKVAKAPRKRLGEQPSQRASVLWCLLSRMLFLLLLILQQCWHSGLSLVCWTSKVGDANRPSSPPPSREVPSQSSLARFSRFPPKF</sequence>
<accession>A0A813KUV1</accession>
<evidence type="ECO:0000313" key="3">
    <source>
        <dbReference type="Proteomes" id="UP000626109"/>
    </source>
</evidence>